<accession>A0A2N3LDD0</accession>
<evidence type="ECO:0000256" key="2">
    <source>
        <dbReference type="ARBA" id="ARBA00022581"/>
    </source>
</evidence>
<dbReference type="InterPro" id="IPR005068">
    <property type="entry name" value="Phage_lambda_Stf-r2"/>
</dbReference>
<sequence length="238" mass="25646">MNIEDASTTQKGIVKLNSAINSTDESTAATPKAVKATYDLANSKYTKPSTGISKYDLDSNVQASLNKADNSTVVGVSSINGNILINGVESTVYTHPSTHPATMIVEDATHRFVTDNDKNNWNTLLNSPTWNILALQNNVQIYATSTDLSYCKIGKIVYVRGILKNITSLPINIATLPVGYRPYISNVFICPSSIESNIPTFTRVSVSNTGVISIDGKSGSAPTTSTYFAIFFSFIAEN</sequence>
<keyword evidence="4" id="KW-1185">Reference proteome</keyword>
<dbReference type="InterPro" id="IPR051934">
    <property type="entry name" value="Phage_Tail_Fiber_Structural"/>
</dbReference>
<evidence type="ECO:0000256" key="1">
    <source>
        <dbReference type="ARBA" id="ARBA00004328"/>
    </source>
</evidence>
<gene>
    <name evidence="3" type="ORF">CWO92_23505</name>
</gene>
<dbReference type="AlphaFoldDB" id="A0A2N3LDD0"/>
<dbReference type="PANTHER" id="PTHR35191:SF1">
    <property type="entry name" value="PROPHAGE SIDE TAIL FIBER PROTEIN HOMOLOG STFQ-RELATED"/>
    <property type="match status" value="1"/>
</dbReference>
<dbReference type="GO" id="GO:0046718">
    <property type="term" value="P:symbiont entry into host cell"/>
    <property type="evidence" value="ECO:0007669"/>
    <property type="project" value="InterPro"/>
</dbReference>
<dbReference type="EMBL" id="PIQO01000035">
    <property type="protein sequence ID" value="PKR82609.1"/>
    <property type="molecule type" value="Genomic_DNA"/>
</dbReference>
<keyword evidence="2" id="KW-0945">Host-virus interaction</keyword>
<evidence type="ECO:0000313" key="4">
    <source>
        <dbReference type="Proteomes" id="UP000233440"/>
    </source>
</evidence>
<dbReference type="Proteomes" id="UP000233440">
    <property type="component" value="Unassembled WGS sequence"/>
</dbReference>
<dbReference type="PANTHER" id="PTHR35191">
    <property type="entry name" value="PROPHAGE SIDE TAIL FIBER PROTEIN HOMOLOG STFQ-RELATED"/>
    <property type="match status" value="1"/>
</dbReference>
<reference evidence="3 4" key="1">
    <citation type="submission" date="2017-11" db="EMBL/GenBank/DDBJ databases">
        <title>Bacillus camelliae sp. nov., isolated from pu'er tea.</title>
        <authorList>
            <person name="Niu L."/>
        </authorList>
    </citation>
    <scope>NUCLEOTIDE SEQUENCE [LARGE SCALE GENOMIC DNA]</scope>
    <source>
        <strain evidence="3 4">7578-1</strain>
    </source>
</reference>
<dbReference type="GO" id="GO:0019062">
    <property type="term" value="P:virion attachment to host cell"/>
    <property type="evidence" value="ECO:0007669"/>
    <property type="project" value="InterPro"/>
</dbReference>
<comment type="subcellular location">
    <subcellularLocation>
        <location evidence="1">Virion</location>
    </subcellularLocation>
</comment>
<name>A0A2N3LDD0_9BACI</name>
<organism evidence="3 4">
    <name type="scientific">Heyndrickxia camelliae</name>
    <dbReference type="NCBI Taxonomy" id="1707093"/>
    <lineage>
        <taxon>Bacteria</taxon>
        <taxon>Bacillati</taxon>
        <taxon>Bacillota</taxon>
        <taxon>Bacilli</taxon>
        <taxon>Bacillales</taxon>
        <taxon>Bacillaceae</taxon>
        <taxon>Heyndrickxia</taxon>
    </lineage>
</organism>
<comment type="caution">
    <text evidence="3">The sequence shown here is derived from an EMBL/GenBank/DDBJ whole genome shotgun (WGS) entry which is preliminary data.</text>
</comment>
<protein>
    <submittedName>
        <fullName evidence="3">Uncharacterized protein</fullName>
    </submittedName>
</protein>
<dbReference type="Pfam" id="PF03406">
    <property type="entry name" value="Phage_fiber_2"/>
    <property type="match status" value="1"/>
</dbReference>
<proteinExistence type="predicted"/>
<evidence type="ECO:0000313" key="3">
    <source>
        <dbReference type="EMBL" id="PKR82609.1"/>
    </source>
</evidence>